<reference evidence="7" key="1">
    <citation type="submission" date="2021-01" db="EMBL/GenBank/DDBJ databases">
        <title>Whole genome shotgun sequence of Planotetraspora thailandica NBRC 104271.</title>
        <authorList>
            <person name="Komaki H."/>
            <person name="Tamura T."/>
        </authorList>
    </citation>
    <scope>NUCLEOTIDE SEQUENCE</scope>
    <source>
        <strain evidence="7">NBRC 104271</strain>
    </source>
</reference>
<gene>
    <name evidence="7" type="ORF">Pth03_73190</name>
</gene>
<evidence type="ECO:0000256" key="1">
    <source>
        <dbReference type="ARBA" id="ARBA00004651"/>
    </source>
</evidence>
<comment type="caution">
    <text evidence="7">The sequence shown here is derived from an EMBL/GenBank/DDBJ whole genome shotgun (WGS) entry which is preliminary data.</text>
</comment>
<feature type="transmembrane region" description="Helical" evidence="5">
    <location>
        <begin position="72"/>
        <end position="91"/>
    </location>
</feature>
<dbReference type="InterPro" id="IPR036259">
    <property type="entry name" value="MFS_trans_sf"/>
</dbReference>
<accession>A0A8J3Y1B4</accession>
<feature type="transmembrane region" description="Helical" evidence="5">
    <location>
        <begin position="390"/>
        <end position="407"/>
    </location>
</feature>
<evidence type="ECO:0000256" key="5">
    <source>
        <dbReference type="SAM" id="Phobius"/>
    </source>
</evidence>
<keyword evidence="4 5" id="KW-0472">Membrane</keyword>
<dbReference type="PANTHER" id="PTHR23530">
    <property type="entry name" value="TRANSPORT PROTEIN-RELATED"/>
    <property type="match status" value="1"/>
</dbReference>
<dbReference type="PANTHER" id="PTHR23530:SF1">
    <property type="entry name" value="PERMEASE, MAJOR FACILITATOR SUPERFAMILY-RELATED"/>
    <property type="match status" value="1"/>
</dbReference>
<sequence>MDAGSGGRGRYAVVEFLTWLPAGLMMAPMVLLMSVRGLGIAEIGMVTAVYSITVVVLELPTGGLADVIGRRGVLAAAAATGIVAYTVLALADSVGLFLAASLLKGVARALSSGPAQAWYVDMLHRTEGPAVDLKPGLAAGEAAASSALALGTLAGGVLPLLVGGGGTSLAVPIWVSAGVSAVLLVAVLVIMREPSRPVRPRLGGVVRGVPATVVGGFSLAVRDRGLARLLLVAVAAGAMLNAIELLTPGHLAALTGSPETASTVYALVAAAGFAANAIGSSIAPAAARLLGGSIRAVVVATAVTAGAVGALAASVALDGVAGMVAAGASYVVLFAGLAVASLFRSELIHVRIAAGQRATVMSVDSLLLQAGAAVSSLTLVPFAAVRGTGGVWIVTAVLGLATGLLYVRLPAPKIQTPIPAPSPQ</sequence>
<dbReference type="InterPro" id="IPR020846">
    <property type="entry name" value="MFS_dom"/>
</dbReference>
<dbReference type="AlphaFoldDB" id="A0A8J3Y1B4"/>
<dbReference type="PROSITE" id="PS00216">
    <property type="entry name" value="SUGAR_TRANSPORT_1"/>
    <property type="match status" value="1"/>
</dbReference>
<dbReference type="PROSITE" id="PS50850">
    <property type="entry name" value="MFS"/>
    <property type="match status" value="1"/>
</dbReference>
<dbReference type="InterPro" id="IPR011701">
    <property type="entry name" value="MFS"/>
</dbReference>
<feature type="transmembrane region" description="Helical" evidence="5">
    <location>
        <begin position="323"/>
        <end position="343"/>
    </location>
</feature>
<evidence type="ECO:0000313" key="7">
    <source>
        <dbReference type="EMBL" id="GII58930.1"/>
    </source>
</evidence>
<dbReference type="InterPro" id="IPR053160">
    <property type="entry name" value="MFS_DHA3_Transporter"/>
</dbReference>
<feature type="transmembrane region" description="Helical" evidence="5">
    <location>
        <begin position="38"/>
        <end position="60"/>
    </location>
</feature>
<proteinExistence type="predicted"/>
<dbReference type="EMBL" id="BOOR01000073">
    <property type="protein sequence ID" value="GII58930.1"/>
    <property type="molecule type" value="Genomic_DNA"/>
</dbReference>
<feature type="transmembrane region" description="Helical" evidence="5">
    <location>
        <begin position="363"/>
        <end position="384"/>
    </location>
</feature>
<keyword evidence="3 5" id="KW-1133">Transmembrane helix</keyword>
<dbReference type="InterPro" id="IPR005829">
    <property type="entry name" value="Sugar_transporter_CS"/>
</dbReference>
<dbReference type="SUPFAM" id="SSF103473">
    <property type="entry name" value="MFS general substrate transporter"/>
    <property type="match status" value="1"/>
</dbReference>
<comment type="subcellular location">
    <subcellularLocation>
        <location evidence="1">Cell membrane</location>
        <topology evidence="1">Multi-pass membrane protein</topology>
    </subcellularLocation>
</comment>
<dbReference type="CDD" id="cd06174">
    <property type="entry name" value="MFS"/>
    <property type="match status" value="1"/>
</dbReference>
<feature type="transmembrane region" description="Helical" evidence="5">
    <location>
        <begin position="169"/>
        <end position="191"/>
    </location>
</feature>
<feature type="domain" description="Major facilitator superfamily (MFS) profile" evidence="6">
    <location>
        <begin position="7"/>
        <end position="413"/>
    </location>
</feature>
<dbReference type="Pfam" id="PF07690">
    <property type="entry name" value="MFS_1"/>
    <property type="match status" value="1"/>
</dbReference>
<evidence type="ECO:0000313" key="8">
    <source>
        <dbReference type="Proteomes" id="UP000605992"/>
    </source>
</evidence>
<evidence type="ECO:0000259" key="6">
    <source>
        <dbReference type="PROSITE" id="PS50850"/>
    </source>
</evidence>
<name>A0A8J3Y1B4_9ACTN</name>
<organism evidence="7 8">
    <name type="scientific">Planotetraspora thailandica</name>
    <dbReference type="NCBI Taxonomy" id="487172"/>
    <lineage>
        <taxon>Bacteria</taxon>
        <taxon>Bacillati</taxon>
        <taxon>Actinomycetota</taxon>
        <taxon>Actinomycetes</taxon>
        <taxon>Streptosporangiales</taxon>
        <taxon>Streptosporangiaceae</taxon>
        <taxon>Planotetraspora</taxon>
    </lineage>
</organism>
<keyword evidence="2 5" id="KW-0812">Transmembrane</keyword>
<feature type="transmembrane region" description="Helical" evidence="5">
    <location>
        <begin position="12"/>
        <end position="32"/>
    </location>
</feature>
<evidence type="ECO:0000256" key="2">
    <source>
        <dbReference type="ARBA" id="ARBA00022692"/>
    </source>
</evidence>
<dbReference type="Gene3D" id="1.20.1250.20">
    <property type="entry name" value="MFS general substrate transporter like domains"/>
    <property type="match status" value="1"/>
</dbReference>
<feature type="transmembrane region" description="Helical" evidence="5">
    <location>
        <begin position="226"/>
        <end position="243"/>
    </location>
</feature>
<dbReference type="GO" id="GO:0022857">
    <property type="term" value="F:transmembrane transporter activity"/>
    <property type="evidence" value="ECO:0007669"/>
    <property type="project" value="InterPro"/>
</dbReference>
<dbReference type="RefSeq" id="WP_203949012.1">
    <property type="nucleotide sequence ID" value="NZ_BOOR01000073.1"/>
</dbReference>
<evidence type="ECO:0000256" key="4">
    <source>
        <dbReference type="ARBA" id="ARBA00023136"/>
    </source>
</evidence>
<keyword evidence="8" id="KW-1185">Reference proteome</keyword>
<feature type="transmembrane region" description="Helical" evidence="5">
    <location>
        <begin position="263"/>
        <end position="284"/>
    </location>
</feature>
<protein>
    <recommendedName>
        <fullName evidence="6">Major facilitator superfamily (MFS) profile domain-containing protein</fullName>
    </recommendedName>
</protein>
<dbReference type="Proteomes" id="UP000605992">
    <property type="component" value="Unassembled WGS sequence"/>
</dbReference>
<dbReference type="GO" id="GO:0005886">
    <property type="term" value="C:plasma membrane"/>
    <property type="evidence" value="ECO:0007669"/>
    <property type="project" value="UniProtKB-SubCell"/>
</dbReference>
<evidence type="ECO:0000256" key="3">
    <source>
        <dbReference type="ARBA" id="ARBA00022989"/>
    </source>
</evidence>
<feature type="transmembrane region" description="Helical" evidence="5">
    <location>
        <begin position="296"/>
        <end position="317"/>
    </location>
</feature>